<sequence length="237" mass="26478">MMNNKNICKDGETLSEEFANFFLRETQNKPVFHVALSGGSTPKILFDLLAKEYATKFNWQTIHFWWGDERCVPPTDDESNYKMTKELLIDKIAIPPQNIHRILGENAPEKEAIRYAKEIEGIIPAKNGLPRFDLMLLGMGPDGHTASIFPNQIELIKAEPICAVATHPESGQKRVTLTGATINNSAEIAFLVTGANKAEKIQEIFNKEGDYKKYPAAHIKATDGKLSWYLDESAAGK</sequence>
<dbReference type="InterPro" id="IPR006148">
    <property type="entry name" value="Glc/Gal-6P_isomerase"/>
</dbReference>
<dbReference type="EC" id="3.1.1.31" evidence="5 7"/>
<comment type="catalytic activity">
    <reaction evidence="1 7">
        <text>6-phospho-D-glucono-1,5-lactone + H2O = 6-phospho-D-gluconate + H(+)</text>
        <dbReference type="Rhea" id="RHEA:12556"/>
        <dbReference type="ChEBI" id="CHEBI:15377"/>
        <dbReference type="ChEBI" id="CHEBI:15378"/>
        <dbReference type="ChEBI" id="CHEBI:57955"/>
        <dbReference type="ChEBI" id="CHEBI:58759"/>
        <dbReference type="EC" id="3.1.1.31"/>
    </reaction>
</comment>
<dbReference type="CDD" id="cd01400">
    <property type="entry name" value="6PGL"/>
    <property type="match status" value="1"/>
</dbReference>
<reference evidence="10" key="1">
    <citation type="journal article" date="2019" name="Int. J. Syst. Evol. Microbiol.">
        <title>The Global Catalogue of Microorganisms (GCM) 10K type strain sequencing project: providing services to taxonomists for standard genome sequencing and annotation.</title>
        <authorList>
            <consortium name="The Broad Institute Genomics Platform"/>
            <consortium name="The Broad Institute Genome Sequencing Center for Infectious Disease"/>
            <person name="Wu L."/>
            <person name="Ma J."/>
        </authorList>
    </citation>
    <scope>NUCLEOTIDE SEQUENCE [LARGE SCALE GENOMIC DNA]</scope>
    <source>
        <strain evidence="10">CGMCC 1.10832</strain>
    </source>
</reference>
<dbReference type="Gene3D" id="3.40.50.1360">
    <property type="match status" value="1"/>
</dbReference>
<dbReference type="InterPro" id="IPR039104">
    <property type="entry name" value="6PGL"/>
</dbReference>
<dbReference type="SUPFAM" id="SSF100950">
    <property type="entry name" value="NagB/RpiA/CoA transferase-like"/>
    <property type="match status" value="1"/>
</dbReference>
<dbReference type="EMBL" id="BMEC01000006">
    <property type="protein sequence ID" value="GGC34767.1"/>
    <property type="molecule type" value="Genomic_DNA"/>
</dbReference>
<evidence type="ECO:0000256" key="6">
    <source>
        <dbReference type="ARBA" id="ARBA00020337"/>
    </source>
</evidence>
<organism evidence="9 10">
    <name type="scientific">Marivirga lumbricoides</name>
    <dbReference type="NCBI Taxonomy" id="1046115"/>
    <lineage>
        <taxon>Bacteria</taxon>
        <taxon>Pseudomonadati</taxon>
        <taxon>Bacteroidota</taxon>
        <taxon>Cytophagia</taxon>
        <taxon>Cytophagales</taxon>
        <taxon>Marivirgaceae</taxon>
        <taxon>Marivirga</taxon>
    </lineage>
</organism>
<evidence type="ECO:0000259" key="8">
    <source>
        <dbReference type="Pfam" id="PF01182"/>
    </source>
</evidence>
<comment type="function">
    <text evidence="2 7">Hydrolysis of 6-phosphogluconolactone to 6-phosphogluconate.</text>
</comment>
<dbReference type="Pfam" id="PF01182">
    <property type="entry name" value="Glucosamine_iso"/>
    <property type="match status" value="1"/>
</dbReference>
<evidence type="ECO:0000256" key="5">
    <source>
        <dbReference type="ARBA" id="ARBA00013198"/>
    </source>
</evidence>
<evidence type="ECO:0000256" key="3">
    <source>
        <dbReference type="ARBA" id="ARBA00004961"/>
    </source>
</evidence>
<proteinExistence type="inferred from homology"/>
<evidence type="ECO:0000256" key="1">
    <source>
        <dbReference type="ARBA" id="ARBA00000832"/>
    </source>
</evidence>
<gene>
    <name evidence="7" type="primary">pgl</name>
    <name evidence="9" type="ORF">GCM10011506_20150</name>
</gene>
<evidence type="ECO:0000256" key="7">
    <source>
        <dbReference type="RuleBase" id="RU365095"/>
    </source>
</evidence>
<dbReference type="Proteomes" id="UP000636010">
    <property type="component" value="Unassembled WGS sequence"/>
</dbReference>
<protein>
    <recommendedName>
        <fullName evidence="6 7">6-phosphogluconolactonase</fullName>
        <shortName evidence="7">6PGL</shortName>
        <ecNumber evidence="5 7">3.1.1.31</ecNumber>
    </recommendedName>
</protein>
<dbReference type="InterPro" id="IPR037171">
    <property type="entry name" value="NagB/RpiA_transferase-like"/>
</dbReference>
<name>A0ABQ1M5L2_9BACT</name>
<feature type="domain" description="Glucosamine/galactosamine-6-phosphate isomerase" evidence="8">
    <location>
        <begin position="14"/>
        <end position="228"/>
    </location>
</feature>
<evidence type="ECO:0000256" key="2">
    <source>
        <dbReference type="ARBA" id="ARBA00002681"/>
    </source>
</evidence>
<evidence type="ECO:0000313" key="10">
    <source>
        <dbReference type="Proteomes" id="UP000636010"/>
    </source>
</evidence>
<dbReference type="PANTHER" id="PTHR11054:SF0">
    <property type="entry name" value="6-PHOSPHOGLUCONOLACTONASE"/>
    <property type="match status" value="1"/>
</dbReference>
<evidence type="ECO:0000256" key="4">
    <source>
        <dbReference type="ARBA" id="ARBA00010662"/>
    </source>
</evidence>
<comment type="similarity">
    <text evidence="4 7">Belongs to the glucosamine/galactosamine-6-phosphate isomerase family. 6-phosphogluconolactonase subfamily.</text>
</comment>
<dbReference type="NCBIfam" id="TIGR01198">
    <property type="entry name" value="pgl"/>
    <property type="match status" value="1"/>
</dbReference>
<keyword evidence="7" id="KW-0378">Hydrolase</keyword>
<dbReference type="InterPro" id="IPR005900">
    <property type="entry name" value="6-phosphogluconolactonase_DevB"/>
</dbReference>
<evidence type="ECO:0000313" key="9">
    <source>
        <dbReference type="EMBL" id="GGC34767.1"/>
    </source>
</evidence>
<keyword evidence="10" id="KW-1185">Reference proteome</keyword>
<comment type="caution">
    <text evidence="9">The sequence shown here is derived from an EMBL/GenBank/DDBJ whole genome shotgun (WGS) entry which is preliminary data.</text>
</comment>
<dbReference type="PANTHER" id="PTHR11054">
    <property type="entry name" value="6-PHOSPHOGLUCONOLACTONASE"/>
    <property type="match status" value="1"/>
</dbReference>
<accession>A0ABQ1M5L2</accession>
<comment type="pathway">
    <text evidence="3 7">Carbohydrate degradation; pentose phosphate pathway; D-ribulose 5-phosphate from D-glucose 6-phosphate (oxidative stage): step 2/3.</text>
</comment>
<dbReference type="RefSeq" id="WP_229712557.1">
    <property type="nucleotide sequence ID" value="NZ_BAABHU010000006.1"/>
</dbReference>